<keyword evidence="5" id="KW-1133">Transmembrane helix</keyword>
<dbReference type="InterPro" id="IPR015152">
    <property type="entry name" value="Growth/epo_recpt_lig-bind"/>
</dbReference>
<dbReference type="Proteomes" id="UP000515159">
    <property type="component" value="Chromosome 12"/>
</dbReference>
<proteinExistence type="inferred from homology"/>
<protein>
    <submittedName>
        <fullName evidence="13">Thrombopoietin receptor</fullName>
    </submittedName>
</protein>
<evidence type="ECO:0000256" key="5">
    <source>
        <dbReference type="ARBA" id="ARBA00022989"/>
    </source>
</evidence>
<evidence type="ECO:0000256" key="3">
    <source>
        <dbReference type="ARBA" id="ARBA00022692"/>
    </source>
</evidence>
<dbReference type="AlphaFoldDB" id="A0A6P8NLG5"/>
<evidence type="ECO:0000256" key="8">
    <source>
        <dbReference type="ARBA" id="ARBA00023180"/>
    </source>
</evidence>
<dbReference type="GeneID" id="117346134"/>
<reference evidence="13" key="1">
    <citation type="submission" date="2025-08" db="UniProtKB">
        <authorList>
            <consortium name="RefSeq"/>
        </authorList>
    </citation>
    <scope>IDENTIFICATION</scope>
</reference>
<evidence type="ECO:0000313" key="13">
    <source>
        <dbReference type="RefSeq" id="XP_033771429.1"/>
    </source>
</evidence>
<evidence type="ECO:0000256" key="1">
    <source>
        <dbReference type="ARBA" id="ARBA00004479"/>
    </source>
</evidence>
<dbReference type="SMART" id="SM00060">
    <property type="entry name" value="FN3"/>
    <property type="match status" value="2"/>
</dbReference>
<dbReference type="CDD" id="cd00063">
    <property type="entry name" value="FN3"/>
    <property type="match status" value="2"/>
</dbReference>
<dbReference type="PROSITE" id="PS01352">
    <property type="entry name" value="HEMATOPO_REC_L_F1"/>
    <property type="match status" value="1"/>
</dbReference>
<dbReference type="KEGG" id="gsh:117346134"/>
<evidence type="ECO:0000256" key="4">
    <source>
        <dbReference type="ARBA" id="ARBA00022729"/>
    </source>
</evidence>
<evidence type="ECO:0000256" key="6">
    <source>
        <dbReference type="ARBA" id="ARBA00023136"/>
    </source>
</evidence>
<keyword evidence="3" id="KW-0812">Transmembrane</keyword>
<name>A0A6P8NLG5_GEOSA</name>
<dbReference type="InterPro" id="IPR036116">
    <property type="entry name" value="FN3_sf"/>
</dbReference>
<feature type="domain" description="Fibronectin type-III" evidence="11">
    <location>
        <begin position="133"/>
        <end position="231"/>
    </location>
</feature>
<dbReference type="PANTHER" id="PTHR23037">
    <property type="entry name" value="CYTOKINE RECEPTOR"/>
    <property type="match status" value="1"/>
</dbReference>
<evidence type="ECO:0000313" key="12">
    <source>
        <dbReference type="Proteomes" id="UP000515159"/>
    </source>
</evidence>
<keyword evidence="6" id="KW-0472">Membrane</keyword>
<dbReference type="InParanoid" id="A0A6P8NLG5"/>
<dbReference type="GO" id="GO:0004896">
    <property type="term" value="F:cytokine receptor activity"/>
    <property type="evidence" value="ECO:0007669"/>
    <property type="project" value="InterPro"/>
</dbReference>
<comment type="similarity">
    <text evidence="2">Belongs to the type I cytokine receptor family. Type 1 subfamily.</text>
</comment>
<dbReference type="InterPro" id="IPR003528">
    <property type="entry name" value="Long_hematopoietin_rcpt_CS"/>
</dbReference>
<keyword evidence="7 13" id="KW-0675">Receptor</keyword>
<evidence type="ECO:0000256" key="7">
    <source>
        <dbReference type="ARBA" id="ARBA00023170"/>
    </source>
</evidence>
<dbReference type="Pfam" id="PF00041">
    <property type="entry name" value="fn3"/>
    <property type="match status" value="1"/>
</dbReference>
<gene>
    <name evidence="13" type="primary">MPL</name>
</gene>
<dbReference type="RefSeq" id="XP_033771429.1">
    <property type="nucleotide sequence ID" value="XM_033915538.1"/>
</dbReference>
<accession>A0A6P8NLG5</accession>
<dbReference type="InterPro" id="IPR013783">
    <property type="entry name" value="Ig-like_fold"/>
</dbReference>
<dbReference type="CTD" id="4352"/>
<evidence type="ECO:0000256" key="10">
    <source>
        <dbReference type="SAM" id="SignalP"/>
    </source>
</evidence>
<evidence type="ECO:0000256" key="9">
    <source>
        <dbReference type="SAM" id="MobiDB-lite"/>
    </source>
</evidence>
<dbReference type="PANTHER" id="PTHR23037:SF31">
    <property type="entry name" value="THROMBOPOIETIN RECEPTOR"/>
    <property type="match status" value="1"/>
</dbReference>
<dbReference type="FunCoup" id="A0A6P8NLG5">
    <property type="interactions" value="259"/>
</dbReference>
<feature type="chain" id="PRO_5028439932" evidence="10">
    <location>
        <begin position="17"/>
        <end position="742"/>
    </location>
</feature>
<feature type="compositionally biased region" description="Polar residues" evidence="9">
    <location>
        <begin position="604"/>
        <end position="620"/>
    </location>
</feature>
<dbReference type="OrthoDB" id="8608526at2759"/>
<dbReference type="Gene3D" id="2.60.40.10">
    <property type="entry name" value="Immunoglobulins"/>
    <property type="match status" value="5"/>
</dbReference>
<dbReference type="Pfam" id="PF09067">
    <property type="entry name" value="EpoR_lig-bind"/>
    <property type="match status" value="1"/>
</dbReference>
<dbReference type="PROSITE" id="PS50853">
    <property type="entry name" value="FN3"/>
    <property type="match status" value="1"/>
</dbReference>
<keyword evidence="8" id="KW-0325">Glycoprotein</keyword>
<comment type="subcellular location">
    <subcellularLocation>
        <location evidence="1">Membrane</location>
        <topology evidence="1">Single-pass type I membrane protein</topology>
    </subcellularLocation>
</comment>
<dbReference type="SUPFAM" id="SSF49265">
    <property type="entry name" value="Fibronectin type III"/>
    <property type="match status" value="3"/>
</dbReference>
<organism evidence="12 13">
    <name type="scientific">Geotrypetes seraphini</name>
    <name type="common">Gaboon caecilian</name>
    <name type="synonym">Caecilia seraphini</name>
    <dbReference type="NCBI Taxonomy" id="260995"/>
    <lineage>
        <taxon>Eukaryota</taxon>
        <taxon>Metazoa</taxon>
        <taxon>Chordata</taxon>
        <taxon>Craniata</taxon>
        <taxon>Vertebrata</taxon>
        <taxon>Euteleostomi</taxon>
        <taxon>Amphibia</taxon>
        <taxon>Gymnophiona</taxon>
        <taxon>Geotrypetes</taxon>
    </lineage>
</organism>
<keyword evidence="4 10" id="KW-0732">Signal</keyword>
<dbReference type="GO" id="GO:0009897">
    <property type="term" value="C:external side of plasma membrane"/>
    <property type="evidence" value="ECO:0007669"/>
    <property type="project" value="TreeGrafter"/>
</dbReference>
<feature type="region of interest" description="Disordered" evidence="9">
    <location>
        <begin position="603"/>
        <end position="628"/>
    </location>
</feature>
<dbReference type="InterPro" id="IPR003961">
    <property type="entry name" value="FN3_dom"/>
</dbReference>
<evidence type="ECO:0000259" key="11">
    <source>
        <dbReference type="PROSITE" id="PS50853"/>
    </source>
</evidence>
<keyword evidence="12" id="KW-1185">Reference proteome</keyword>
<sequence>MDRFILVWLTFHVASAHLSPVTEEDISLLSEVSENVICFSRTFKDLICFWDEEEEEGVEGNYIFFYRFEGLAEKKCSLTLERIPDDGTRYICVFPSTDVWMFANLFIKVVDTVTNRTKFSQELQVDAVGLSDPPMNVTAFWMQEEDHIHISWKAPFHEYNEFLIYQILYFPEGSKDAQNRIDVGDTTVYDLRNLKPGVQYHIRVRSKPNDVSLSGFWGPWSETVTIVTPLSSDEISLCCFTSDLLWVICEWKWDTENPDVSHALFYKQIDLVWQRCGARNKSHNGSSLHNWKKNQDESLHHCAFRPEHDSKIYVIVNITTALHLVFTYVKEPFILQHIVLTEPPKVQKVEVSGSSLHLEWEPPLLELSEHMIYQIRYTEENGTEWKADLAYNLDMAWRTRSAKSTIKPSIPIAMGIQEATKDCMRKEEDLGRWTETLQIQHRANSEILDLRMGTTYSLQIRTKPNGEKFQGFWSIWTDNIQVTVPASTGWIPFLVGGNFVAFTGILVLMRCAFPSMYSNLKKKVWPPVPNLHQALDGFLAEMRQQCQINPSIYEKPVEDMTFPCLLEIISERQHQGSEYSPETGTAKELLSDPAALEKKHLHPTTENMPEQETGNPTSAQEDCVKLDHRSSSKSCSEIDYYDRLSQGPRDPKLGLAAFLDPISGSSLEPENEGGHYTSLTLLCALLGGSYAGWNAPGAELGEGEDCDPQPLSATHISNQSYLLLTSCVCADHSLHEKQDAGV</sequence>
<evidence type="ECO:0000256" key="2">
    <source>
        <dbReference type="ARBA" id="ARBA00007885"/>
    </source>
</evidence>
<feature type="signal peptide" evidence="10">
    <location>
        <begin position="1"/>
        <end position="16"/>
    </location>
</feature>